<evidence type="ECO:0000313" key="1">
    <source>
        <dbReference type="EMBL" id="RDE09544.1"/>
    </source>
</evidence>
<comment type="caution">
    <text evidence="1">The sequence shown here is derived from an EMBL/GenBank/DDBJ whole genome shotgun (WGS) entry which is preliminary data.</text>
</comment>
<dbReference type="InterPro" id="IPR052184">
    <property type="entry name" value="SDR_enzymes"/>
</dbReference>
<name>A0A369W4C2_9HYPH</name>
<sequence>MPSVLVADVGQEIGRRFAQDYAARGWTVFAAGPGGPFDALPNVVSVSYDPMAEGGADRLARQLAGTALDVLIVVGGAHGTPPPPDDTSPAVWQSAMITNALAPLELISRLKANVMAGGQKKIVAVSRCSASMALPGEPGDYISRASRAAMHQLLRCIAAEWNEPGCSWIPICPAETPDVDASVQAMRQVIASAVPREAMSLLSHDGRELPW</sequence>
<dbReference type="RefSeq" id="WP_114645091.1">
    <property type="nucleotide sequence ID" value="NZ_QQNH01000005.1"/>
</dbReference>
<dbReference type="InterPro" id="IPR036291">
    <property type="entry name" value="NAD(P)-bd_dom_sf"/>
</dbReference>
<dbReference type="AlphaFoldDB" id="A0A369W4C2"/>
<keyword evidence="2" id="KW-1185">Reference proteome</keyword>
<dbReference type="EMBL" id="QQNH01000005">
    <property type="protein sequence ID" value="RDE09544.1"/>
    <property type="molecule type" value="Genomic_DNA"/>
</dbReference>
<organism evidence="1 2">
    <name type="scientific">Pelagibacterium lacus</name>
    <dbReference type="NCBI Taxonomy" id="2282655"/>
    <lineage>
        <taxon>Bacteria</taxon>
        <taxon>Pseudomonadati</taxon>
        <taxon>Pseudomonadota</taxon>
        <taxon>Alphaproteobacteria</taxon>
        <taxon>Hyphomicrobiales</taxon>
        <taxon>Devosiaceae</taxon>
        <taxon>Pelagibacterium</taxon>
    </lineage>
</organism>
<dbReference type="PANTHER" id="PTHR45458:SF1">
    <property type="entry name" value="SHORT CHAIN DEHYDROGENASE"/>
    <property type="match status" value="1"/>
</dbReference>
<evidence type="ECO:0000313" key="2">
    <source>
        <dbReference type="Proteomes" id="UP000253759"/>
    </source>
</evidence>
<reference evidence="2" key="1">
    <citation type="submission" date="2018-07" db="EMBL/GenBank/DDBJ databases">
        <authorList>
            <person name="Liu B.-T."/>
            <person name="Du Z."/>
        </authorList>
    </citation>
    <scope>NUCLEOTIDE SEQUENCE [LARGE SCALE GENOMIC DNA]</scope>
    <source>
        <strain evidence="2">XYN52</strain>
    </source>
</reference>
<gene>
    <name evidence="1" type="ORF">DVH29_05120</name>
</gene>
<proteinExistence type="predicted"/>
<dbReference type="PANTHER" id="PTHR45458">
    <property type="entry name" value="SHORT-CHAIN DEHYDROGENASE/REDUCTASE SDR"/>
    <property type="match status" value="1"/>
</dbReference>
<accession>A0A369W4C2</accession>
<dbReference type="SUPFAM" id="SSF51735">
    <property type="entry name" value="NAD(P)-binding Rossmann-fold domains"/>
    <property type="match status" value="1"/>
</dbReference>
<dbReference type="InterPro" id="IPR002347">
    <property type="entry name" value="SDR_fam"/>
</dbReference>
<dbReference type="OrthoDB" id="9785826at2"/>
<dbReference type="Proteomes" id="UP000253759">
    <property type="component" value="Unassembled WGS sequence"/>
</dbReference>
<dbReference type="Pfam" id="PF00106">
    <property type="entry name" value="adh_short"/>
    <property type="match status" value="1"/>
</dbReference>
<dbReference type="Gene3D" id="3.40.50.720">
    <property type="entry name" value="NAD(P)-binding Rossmann-like Domain"/>
    <property type="match status" value="1"/>
</dbReference>
<dbReference type="GO" id="GO:0016616">
    <property type="term" value="F:oxidoreductase activity, acting on the CH-OH group of donors, NAD or NADP as acceptor"/>
    <property type="evidence" value="ECO:0007669"/>
    <property type="project" value="TreeGrafter"/>
</dbReference>
<protein>
    <submittedName>
        <fullName evidence="1">SDR family NAD(P)-dependent oxidoreductase</fullName>
    </submittedName>
</protein>